<dbReference type="Proteomes" id="UP000297855">
    <property type="component" value="Unassembled WGS sequence"/>
</dbReference>
<reference evidence="1" key="1">
    <citation type="journal article" date="2019" name="PLoS Negl. Trop. Dis.">
        <title>Revisiting the worldwide diversity of Leptospira species in the environment.</title>
        <authorList>
            <person name="Vincent A.T."/>
            <person name="Schiettekatte O."/>
            <person name="Bourhy P."/>
            <person name="Veyrier F.J."/>
            <person name="Picardeau M."/>
        </authorList>
    </citation>
    <scope>NUCLEOTIDE SEQUENCE [LARGE SCALE GENOMIC DNA]</scope>
    <source>
        <strain evidence="1">SCS5</strain>
    </source>
</reference>
<dbReference type="AlphaFoldDB" id="A0A4R9GNM6"/>
<comment type="caution">
    <text evidence="1">The sequence shown here is derived from an EMBL/GenBank/DDBJ whole genome shotgun (WGS) entry which is preliminary data.</text>
</comment>
<dbReference type="RefSeq" id="WP_135813855.1">
    <property type="nucleotide sequence ID" value="NZ_RQEV01000012.1"/>
</dbReference>
<evidence type="ECO:0000313" key="2">
    <source>
        <dbReference type="Proteomes" id="UP000297855"/>
    </source>
</evidence>
<proteinExistence type="predicted"/>
<evidence type="ECO:0000313" key="1">
    <source>
        <dbReference type="EMBL" id="TGK17163.1"/>
    </source>
</evidence>
<sequence length="164" mass="18751">MAKRLDSEIKVVSNGDWIFRGMKIEHREVLAYFRKNLKEAPDGVYIDNRYGDLSENGYLLLEGYPLNLIRVGEENGELLFLSDAGEEWKLSELDLIADREGTLIAKRKGNKLLKYRIARNVAADLSRFLEETDKGLVLRTKTATIRLPETEEGPEVPLPPEFRS</sequence>
<evidence type="ECO:0008006" key="3">
    <source>
        <dbReference type="Google" id="ProtNLM"/>
    </source>
</evidence>
<name>A0A4R9GNM6_9LEPT</name>
<gene>
    <name evidence="1" type="ORF">EHO61_12110</name>
</gene>
<organism evidence="1 2">
    <name type="scientific">Leptospira fluminis</name>
    <dbReference type="NCBI Taxonomy" id="2484979"/>
    <lineage>
        <taxon>Bacteria</taxon>
        <taxon>Pseudomonadati</taxon>
        <taxon>Spirochaetota</taxon>
        <taxon>Spirochaetia</taxon>
        <taxon>Leptospirales</taxon>
        <taxon>Leptospiraceae</taxon>
        <taxon>Leptospira</taxon>
    </lineage>
</organism>
<dbReference type="EMBL" id="RQEV01000012">
    <property type="protein sequence ID" value="TGK17163.1"/>
    <property type="molecule type" value="Genomic_DNA"/>
</dbReference>
<dbReference type="OrthoDB" id="332930at2"/>
<accession>A0A4R9GNM6</accession>
<protein>
    <recommendedName>
        <fullName evidence="3">DUF1285 domain-containing protein</fullName>
    </recommendedName>
</protein>
<keyword evidence="2" id="KW-1185">Reference proteome</keyword>